<comment type="subcellular location">
    <subcellularLocation>
        <location evidence="1">Membrane</location>
        <topology evidence="1">Single-pass membrane protein</topology>
    </subcellularLocation>
</comment>
<evidence type="ECO:0000256" key="6">
    <source>
        <dbReference type="ARBA" id="ARBA00023242"/>
    </source>
</evidence>
<keyword evidence="5" id="KW-0804">Transcription</keyword>
<accession>A0A8C6V8P4</accession>
<dbReference type="GO" id="GO:0016020">
    <property type="term" value="C:membrane"/>
    <property type="evidence" value="ECO:0007669"/>
    <property type="project" value="UniProtKB-SubCell"/>
</dbReference>
<comment type="similarity">
    <text evidence="2">Belongs to the bZIP family. ATF subfamily.</text>
</comment>
<keyword evidence="9" id="KW-1185">Reference proteome</keyword>
<keyword evidence="3" id="KW-0805">Transcription regulation</keyword>
<dbReference type="Ensembl" id="ENSNNAT00000002086.1">
    <property type="protein sequence ID" value="ENSNNAP00000001985.1"/>
    <property type="gene ID" value="ENSNNAG00000001391.1"/>
</dbReference>
<dbReference type="GO" id="GO:0005634">
    <property type="term" value="C:nucleus"/>
    <property type="evidence" value="ECO:0007669"/>
    <property type="project" value="TreeGrafter"/>
</dbReference>
<dbReference type="PANTHER" id="PTHR46164">
    <property type="entry name" value="ATF6, ISOFORM C"/>
    <property type="match status" value="1"/>
</dbReference>
<name>A0A8C6V8P4_NAJNA</name>
<dbReference type="AlphaFoldDB" id="A0A8C6V8P4"/>
<dbReference type="Gene3D" id="1.20.5.170">
    <property type="match status" value="1"/>
</dbReference>
<reference evidence="8" key="2">
    <citation type="submission" date="2025-09" db="UniProtKB">
        <authorList>
            <consortium name="Ensembl"/>
        </authorList>
    </citation>
    <scope>IDENTIFICATION</scope>
</reference>
<proteinExistence type="inferred from homology"/>
<dbReference type="PROSITE" id="PS00036">
    <property type="entry name" value="BZIP_BASIC"/>
    <property type="match status" value="1"/>
</dbReference>
<evidence type="ECO:0000313" key="9">
    <source>
        <dbReference type="Proteomes" id="UP000694559"/>
    </source>
</evidence>
<dbReference type="Pfam" id="PF00170">
    <property type="entry name" value="bZIP_1"/>
    <property type="match status" value="1"/>
</dbReference>
<dbReference type="GO" id="GO:0030968">
    <property type="term" value="P:endoplasmic reticulum unfolded protein response"/>
    <property type="evidence" value="ECO:0007669"/>
    <property type="project" value="TreeGrafter"/>
</dbReference>
<dbReference type="InterPro" id="IPR004827">
    <property type="entry name" value="bZIP"/>
</dbReference>
<evidence type="ECO:0000256" key="4">
    <source>
        <dbReference type="ARBA" id="ARBA00023125"/>
    </source>
</evidence>
<protein>
    <recommendedName>
        <fullName evidence="7">BZIP domain-containing protein</fullName>
    </recommendedName>
</protein>
<dbReference type="SUPFAM" id="SSF57959">
    <property type="entry name" value="Leucine zipper domain"/>
    <property type="match status" value="1"/>
</dbReference>
<dbReference type="PANTHER" id="PTHR46164:SF2">
    <property type="entry name" value="CYCLIC AMP-DEPENDENT TRANSCRIPTION FACTOR ATF-6 BETA"/>
    <property type="match status" value="1"/>
</dbReference>
<keyword evidence="6" id="KW-0539">Nucleus</keyword>
<dbReference type="OrthoDB" id="644067at2759"/>
<evidence type="ECO:0000256" key="2">
    <source>
        <dbReference type="ARBA" id="ARBA00009050"/>
    </source>
</evidence>
<reference evidence="8" key="1">
    <citation type="submission" date="2025-08" db="UniProtKB">
        <authorList>
            <consortium name="Ensembl"/>
        </authorList>
    </citation>
    <scope>IDENTIFICATION</scope>
</reference>
<dbReference type="GO" id="GO:0000978">
    <property type="term" value="F:RNA polymerase II cis-regulatory region sequence-specific DNA binding"/>
    <property type="evidence" value="ECO:0007669"/>
    <property type="project" value="TreeGrafter"/>
</dbReference>
<dbReference type="GO" id="GO:0000981">
    <property type="term" value="F:DNA-binding transcription factor activity, RNA polymerase II-specific"/>
    <property type="evidence" value="ECO:0007669"/>
    <property type="project" value="TreeGrafter"/>
</dbReference>
<evidence type="ECO:0000256" key="1">
    <source>
        <dbReference type="ARBA" id="ARBA00004167"/>
    </source>
</evidence>
<evidence type="ECO:0000313" key="8">
    <source>
        <dbReference type="Ensembl" id="ENSNNAP00000001985.1"/>
    </source>
</evidence>
<keyword evidence="4" id="KW-0238">DNA-binding</keyword>
<dbReference type="Proteomes" id="UP000694559">
    <property type="component" value="Unplaced"/>
</dbReference>
<dbReference type="SMART" id="SM00338">
    <property type="entry name" value="BRLZ"/>
    <property type="match status" value="1"/>
</dbReference>
<evidence type="ECO:0000256" key="3">
    <source>
        <dbReference type="ARBA" id="ARBA00023015"/>
    </source>
</evidence>
<dbReference type="InterPro" id="IPR046347">
    <property type="entry name" value="bZIP_sf"/>
</dbReference>
<sequence length="125" mass="14747">SLITKDSTWADLQAGHIRNSHGILLIYILRISITINCGYEYIIFPTDLFKIKVLKRQQRMIKNRESACQSRRKKKEYLQRLESRREALAENERLRRRMLEYGVLDEVSPSTRKETCGFLIKSTLS</sequence>
<evidence type="ECO:0000256" key="5">
    <source>
        <dbReference type="ARBA" id="ARBA00023163"/>
    </source>
</evidence>
<feature type="domain" description="BZIP" evidence="7">
    <location>
        <begin position="59"/>
        <end position="73"/>
    </location>
</feature>
<dbReference type="InterPro" id="IPR051882">
    <property type="entry name" value="ATF_bZIP_TF"/>
</dbReference>
<organism evidence="8 9">
    <name type="scientific">Naja naja</name>
    <name type="common">Indian cobra</name>
    <dbReference type="NCBI Taxonomy" id="35670"/>
    <lineage>
        <taxon>Eukaryota</taxon>
        <taxon>Metazoa</taxon>
        <taxon>Chordata</taxon>
        <taxon>Craniata</taxon>
        <taxon>Vertebrata</taxon>
        <taxon>Euteleostomi</taxon>
        <taxon>Lepidosauria</taxon>
        <taxon>Squamata</taxon>
        <taxon>Bifurcata</taxon>
        <taxon>Unidentata</taxon>
        <taxon>Episquamata</taxon>
        <taxon>Toxicofera</taxon>
        <taxon>Serpentes</taxon>
        <taxon>Colubroidea</taxon>
        <taxon>Elapidae</taxon>
        <taxon>Elapinae</taxon>
        <taxon>Naja</taxon>
    </lineage>
</organism>
<evidence type="ECO:0000259" key="7">
    <source>
        <dbReference type="PROSITE" id="PS00036"/>
    </source>
</evidence>